<comment type="caution">
    <text evidence="3">The sequence shown here is derived from an EMBL/GenBank/DDBJ whole genome shotgun (WGS) entry which is preliminary data.</text>
</comment>
<accession>A0A9P5P9B8</accession>
<evidence type="ECO:0000256" key="2">
    <source>
        <dbReference type="SAM" id="MobiDB-lite"/>
    </source>
</evidence>
<sequence length="304" mass="33893">MSSSGSESVPTAAPAKSTVLIKFSQVDTCLLYLETTLNTKIATLNAVEKANNDLRQTNGAMLRQLKEIKDTLKKAEEKDAVLEARLDELKARGIKTGDEERSMAFKDNSVKIFQLLMGVSSLAKKENIPEYPAEGTKWPVDTTSNVRLLRFQWEKKASDEPNYGNITTIMSFIRKKGAEHVPAATKPIALLSDVDLRKRCAANFNALRRKILPLKAKDKPEEVEGNEKKLSKEVKQSCQKGKLTVRIRKRAKLEGDDAKFKQSRYDGAFIANAMSEDEDEIVNGKKTGKSKRCMNPWIAGTSEP</sequence>
<feature type="coiled-coil region" evidence="1">
    <location>
        <begin position="58"/>
        <end position="92"/>
    </location>
</feature>
<name>A0A9P5P9B8_9AGAR</name>
<evidence type="ECO:0000313" key="3">
    <source>
        <dbReference type="EMBL" id="KAF9059156.1"/>
    </source>
</evidence>
<feature type="region of interest" description="Disordered" evidence="2">
    <location>
        <begin position="281"/>
        <end position="304"/>
    </location>
</feature>
<dbReference type="EMBL" id="JADNRY010000322">
    <property type="protein sequence ID" value="KAF9059156.1"/>
    <property type="molecule type" value="Genomic_DNA"/>
</dbReference>
<dbReference type="OrthoDB" id="3068778at2759"/>
<proteinExistence type="predicted"/>
<keyword evidence="1" id="KW-0175">Coiled coil</keyword>
<organism evidence="3 4">
    <name type="scientific">Rhodocollybia butyracea</name>
    <dbReference type="NCBI Taxonomy" id="206335"/>
    <lineage>
        <taxon>Eukaryota</taxon>
        <taxon>Fungi</taxon>
        <taxon>Dikarya</taxon>
        <taxon>Basidiomycota</taxon>
        <taxon>Agaricomycotina</taxon>
        <taxon>Agaricomycetes</taxon>
        <taxon>Agaricomycetidae</taxon>
        <taxon>Agaricales</taxon>
        <taxon>Marasmiineae</taxon>
        <taxon>Omphalotaceae</taxon>
        <taxon>Rhodocollybia</taxon>
    </lineage>
</organism>
<evidence type="ECO:0000256" key="1">
    <source>
        <dbReference type="SAM" id="Coils"/>
    </source>
</evidence>
<evidence type="ECO:0000313" key="4">
    <source>
        <dbReference type="Proteomes" id="UP000772434"/>
    </source>
</evidence>
<dbReference type="AlphaFoldDB" id="A0A9P5P9B8"/>
<dbReference type="Proteomes" id="UP000772434">
    <property type="component" value="Unassembled WGS sequence"/>
</dbReference>
<protein>
    <submittedName>
        <fullName evidence="3">Uncharacterized protein</fullName>
    </submittedName>
</protein>
<reference evidence="3" key="1">
    <citation type="submission" date="2020-11" db="EMBL/GenBank/DDBJ databases">
        <authorList>
            <consortium name="DOE Joint Genome Institute"/>
            <person name="Ahrendt S."/>
            <person name="Riley R."/>
            <person name="Andreopoulos W."/>
            <person name="Labutti K."/>
            <person name="Pangilinan J."/>
            <person name="Ruiz-Duenas F.J."/>
            <person name="Barrasa J.M."/>
            <person name="Sanchez-Garcia M."/>
            <person name="Camarero S."/>
            <person name="Miyauchi S."/>
            <person name="Serrano A."/>
            <person name="Linde D."/>
            <person name="Babiker R."/>
            <person name="Drula E."/>
            <person name="Ayuso-Fernandez I."/>
            <person name="Pacheco R."/>
            <person name="Padilla G."/>
            <person name="Ferreira P."/>
            <person name="Barriuso J."/>
            <person name="Kellner H."/>
            <person name="Castanera R."/>
            <person name="Alfaro M."/>
            <person name="Ramirez L."/>
            <person name="Pisabarro A.G."/>
            <person name="Kuo A."/>
            <person name="Tritt A."/>
            <person name="Lipzen A."/>
            <person name="He G."/>
            <person name="Yan M."/>
            <person name="Ng V."/>
            <person name="Cullen D."/>
            <person name="Martin F."/>
            <person name="Rosso M.-N."/>
            <person name="Henrissat B."/>
            <person name="Hibbett D."/>
            <person name="Martinez A.T."/>
            <person name="Grigoriev I.V."/>
        </authorList>
    </citation>
    <scope>NUCLEOTIDE SEQUENCE</scope>
    <source>
        <strain evidence="3">AH 40177</strain>
    </source>
</reference>
<gene>
    <name evidence="3" type="ORF">BDP27DRAFT_1371823</name>
</gene>
<keyword evidence="4" id="KW-1185">Reference proteome</keyword>